<proteinExistence type="inferred from homology"/>
<feature type="compositionally biased region" description="Basic and acidic residues" evidence="6">
    <location>
        <begin position="777"/>
        <end position="792"/>
    </location>
</feature>
<dbReference type="GO" id="GO:0000049">
    <property type="term" value="F:tRNA binding"/>
    <property type="evidence" value="ECO:0007669"/>
    <property type="project" value="EnsemblFungi"/>
</dbReference>
<feature type="region of interest" description="Disordered" evidence="6">
    <location>
        <begin position="752"/>
        <end position="867"/>
    </location>
</feature>
<dbReference type="InterPro" id="IPR051608">
    <property type="entry name" value="RQC_Subunit_NEMF"/>
</dbReference>
<dbReference type="GO" id="GO:0043043">
    <property type="term" value="P:peptide biosynthetic process"/>
    <property type="evidence" value="ECO:0007669"/>
    <property type="project" value="EnsemblFungi"/>
</dbReference>
<evidence type="ECO:0000256" key="1">
    <source>
        <dbReference type="ARBA" id="ARBA00004496"/>
    </source>
</evidence>
<comment type="similarity">
    <text evidence="2">Belongs to the NEMF family.</text>
</comment>
<dbReference type="Proteomes" id="UP000094236">
    <property type="component" value="Unassembled WGS sequence"/>
</dbReference>
<feature type="compositionally biased region" description="Basic and acidic residues" evidence="6">
    <location>
        <begin position="827"/>
        <end position="836"/>
    </location>
</feature>
<evidence type="ECO:0000313" key="9">
    <source>
        <dbReference type="EMBL" id="ODV94011.1"/>
    </source>
</evidence>
<evidence type="ECO:0000259" key="8">
    <source>
        <dbReference type="Pfam" id="PF11923"/>
    </source>
</evidence>
<feature type="compositionally biased region" description="Low complexity" evidence="6">
    <location>
        <begin position="882"/>
        <end position="891"/>
    </location>
</feature>
<dbReference type="PANTHER" id="PTHR15239:SF6">
    <property type="entry name" value="RIBOSOME QUALITY CONTROL COMPLEX SUBUNIT NEMF"/>
    <property type="match status" value="1"/>
</dbReference>
<dbReference type="InterPro" id="IPR021846">
    <property type="entry name" value="NFACT-C"/>
</dbReference>
<feature type="compositionally biased region" description="Acidic residues" evidence="6">
    <location>
        <begin position="929"/>
        <end position="946"/>
    </location>
</feature>
<dbReference type="Pfam" id="PF05833">
    <property type="entry name" value="NFACT_N"/>
    <property type="match status" value="1"/>
</dbReference>
<feature type="domain" description="NFACT RNA-binding" evidence="7">
    <location>
        <begin position="570"/>
        <end position="680"/>
    </location>
</feature>
<feature type="region of interest" description="Disordered" evidence="6">
    <location>
        <begin position="882"/>
        <end position="965"/>
    </location>
</feature>
<feature type="compositionally biased region" description="Acidic residues" evidence="6">
    <location>
        <begin position="449"/>
        <end position="475"/>
    </location>
</feature>
<feature type="domain" description="NFACT protein C-terminal" evidence="8">
    <location>
        <begin position="977"/>
        <end position="1074"/>
    </location>
</feature>
<feature type="compositionally biased region" description="Basic and acidic residues" evidence="6">
    <location>
        <begin position="947"/>
        <end position="958"/>
    </location>
</feature>
<dbReference type="OrthoDB" id="207084at2759"/>
<feature type="compositionally biased region" description="Basic and acidic residues" evidence="6">
    <location>
        <begin position="895"/>
        <end position="916"/>
    </location>
</feature>
<reference evidence="10" key="1">
    <citation type="submission" date="2016-05" db="EMBL/GenBank/DDBJ databases">
        <title>Comparative genomics of biotechnologically important yeasts.</title>
        <authorList>
            <consortium name="DOE Joint Genome Institute"/>
            <person name="Riley R."/>
            <person name="Haridas S."/>
            <person name="Wolfe K.H."/>
            <person name="Lopes M.R."/>
            <person name="Hittinger C.T."/>
            <person name="Goker M."/>
            <person name="Salamov A."/>
            <person name="Wisecaver J."/>
            <person name="Long T.M."/>
            <person name="Aerts A.L."/>
            <person name="Barry K."/>
            <person name="Choi C."/>
            <person name="Clum A."/>
            <person name="Coughlan A.Y."/>
            <person name="Deshpande S."/>
            <person name="Douglass A.P."/>
            <person name="Hanson S.J."/>
            <person name="Klenk H.-P."/>
            <person name="Labutti K."/>
            <person name="Lapidus A."/>
            <person name="Lindquist E."/>
            <person name="Lipzen A."/>
            <person name="Meier-Kolthoff J.P."/>
            <person name="Ohm R.A."/>
            <person name="Otillar R.P."/>
            <person name="Pangilinan J."/>
            <person name="Peng Y."/>
            <person name="Rokas A."/>
            <person name="Rosa C.A."/>
            <person name="Scheuner C."/>
            <person name="Sibirny A.A."/>
            <person name="Slot J.C."/>
            <person name="Stielow J.B."/>
            <person name="Sun H."/>
            <person name="Kurtzman C.P."/>
            <person name="Blackwell M."/>
            <person name="Grigoriev I.V."/>
            <person name="Jeffries T.W."/>
        </authorList>
    </citation>
    <scope>NUCLEOTIDE SEQUENCE [LARGE SCALE GENOMIC DNA]</scope>
    <source>
        <strain evidence="10">NRRL Y-2460</strain>
    </source>
</reference>
<gene>
    <name evidence="9" type="ORF">PACTADRAFT_35750</name>
</gene>
<accession>A0A1E4TQH0</accession>
<evidence type="ECO:0000256" key="5">
    <source>
        <dbReference type="ARBA" id="ARBA00070414"/>
    </source>
</evidence>
<feature type="region of interest" description="Disordered" evidence="6">
    <location>
        <begin position="449"/>
        <end position="483"/>
    </location>
</feature>
<dbReference type="AlphaFoldDB" id="A0A1E4TQH0"/>
<keyword evidence="10" id="KW-1185">Reference proteome</keyword>
<sequence length="1091" mass="125351">MKQRISSLDIKLLTSEVDEYLKGYRLQNIYNLLNNSKSYLLKFAIPDSKRSLILDCGFKFHLTDFQRPTTQQPTNFVVKLRKHLKTKRLTNIKQVGDDRIVVLEFGDGIYYLVLEFFSAGNIILLDQDNKILSLQRLVDEKENNIKYAVGETYKIFDKSLFKQEVDFTNNSQRRLFKKEEVINWISNEKLKLENSKKDGKKIKILSIHKLLFVNAAYLSSDLIQIVLMRKNINYAENSINFLNDDEKLEAIVDVLNQCDLELNNLVNKPVGQIEGFIVSKKNAAYDENNEGSLEYIYDEFHPYNPIHKSGDCQIISIKGYNKTLDKFFTTLETSKNSLKKQQQELTAKKRLEAVKNENLSKINQLTEVQNLNVKKGELIMIYNDTVEACKDAVQTLIDQQMDWKHIEKLIQIEKSRNSEIAQFIDLPLNLKENKINLRLPDVNLDDEFYDESDKEEESSDSEETEDSETESDSDSEQFIKKQNNKKKNQDKIVKVTIDLSLSAYANASLYFDAKKQAAEKQQKTERNANIAIRNTELKINKDIKLQAKNAKINATSEVIKQWRQKSWFEKFFWFISSDNYLCIAGRDNAQTDLIFYKHFNNDNDYMVSSDIENSLKVFIKNPYKDQEIPPTTLIQAGIFSISATKAWDNKIVTSPWFVKGNAVSKKDFDGGILPAGTLDIVTEKNFLLPVQLVLGMGFLWIGDDETTAKYRENRIKRDQELGFKLVNDTEVIAKKIKELKLMIVKKGGANVNKPKEAEQQNSTKKNNEESDLNLGSEVKDTESKLGKDDHYQIGESINSDSNVSEASNSLESLNLNSGKDSKRNRKHERDSKDTKAVLRSAHAQANIRGKKSKMKKIKEKYADQDEEERKLRMQVLGHKVLESSNGENSNNVGHGAKDTTEPEKNIHWRQDRKKQQEINQLRKIIAQLEEGEEGEEEEEEREDENGDGEHGDGEEKVSHKGTFTESSSRAQFSSYRYIMDRMIASPSKSDVITDVIPVFAPWSSLQKFKYKIKIQPGNLKKGKVVNDIIEYFTKQNLAASKQENTSEWFDDANLIGQINQQDLLMPILVGKMKLNYPGGSNGSFKNDKKKK</sequence>
<dbReference type="InterPro" id="IPR008532">
    <property type="entry name" value="NFACT_RNA-bd"/>
</dbReference>
<dbReference type="Gene3D" id="2.30.310.10">
    <property type="entry name" value="ibrinogen binding protein from staphylococcus aureus domain"/>
    <property type="match status" value="1"/>
</dbReference>
<dbReference type="GO" id="GO:1990112">
    <property type="term" value="C:RQC complex"/>
    <property type="evidence" value="ECO:0007669"/>
    <property type="project" value="EnsemblFungi"/>
</dbReference>
<evidence type="ECO:0000256" key="3">
    <source>
        <dbReference type="ARBA" id="ARBA00022490"/>
    </source>
</evidence>
<dbReference type="STRING" id="669874.A0A1E4TQH0"/>
<dbReference type="GO" id="GO:0043023">
    <property type="term" value="F:ribosomal large subunit binding"/>
    <property type="evidence" value="ECO:0007669"/>
    <property type="project" value="EnsemblFungi"/>
</dbReference>
<keyword evidence="4" id="KW-0175">Coiled coil</keyword>
<comment type="subcellular location">
    <subcellularLocation>
        <location evidence="1">Cytoplasm</location>
    </subcellularLocation>
</comment>
<evidence type="ECO:0000259" key="7">
    <source>
        <dbReference type="Pfam" id="PF05670"/>
    </source>
</evidence>
<dbReference type="Pfam" id="PF11923">
    <property type="entry name" value="NFACT-C"/>
    <property type="match status" value="1"/>
</dbReference>
<dbReference type="GO" id="GO:1904678">
    <property type="term" value="F:alpha-aminoacyl-tRNA binding"/>
    <property type="evidence" value="ECO:0007669"/>
    <property type="project" value="EnsemblFungi"/>
</dbReference>
<dbReference type="GO" id="GO:0140708">
    <property type="term" value="P:CAT tailing"/>
    <property type="evidence" value="ECO:0007669"/>
    <property type="project" value="EnsemblFungi"/>
</dbReference>
<feature type="compositionally biased region" description="Basic residues" evidence="6">
    <location>
        <begin position="848"/>
        <end position="858"/>
    </location>
</feature>
<keyword evidence="3" id="KW-0963">Cytoplasm</keyword>
<dbReference type="GO" id="GO:0010494">
    <property type="term" value="C:cytoplasmic stress granule"/>
    <property type="evidence" value="ECO:0007669"/>
    <property type="project" value="EnsemblFungi"/>
</dbReference>
<evidence type="ECO:0000313" key="10">
    <source>
        <dbReference type="Proteomes" id="UP000094236"/>
    </source>
</evidence>
<evidence type="ECO:0000256" key="6">
    <source>
        <dbReference type="SAM" id="MobiDB-lite"/>
    </source>
</evidence>
<dbReference type="EMBL" id="KV454017">
    <property type="protein sequence ID" value="ODV94011.1"/>
    <property type="molecule type" value="Genomic_DNA"/>
</dbReference>
<dbReference type="PANTHER" id="PTHR15239">
    <property type="entry name" value="NUCLEAR EXPORT MEDIATOR FACTOR NEMF"/>
    <property type="match status" value="1"/>
</dbReference>
<name>A0A1E4TQH0_PACTA</name>
<feature type="compositionally biased region" description="Low complexity" evidence="6">
    <location>
        <begin position="801"/>
        <end position="817"/>
    </location>
</feature>
<dbReference type="GO" id="GO:0022626">
    <property type="term" value="C:cytosolic ribosome"/>
    <property type="evidence" value="ECO:0007669"/>
    <property type="project" value="EnsemblFungi"/>
</dbReference>
<protein>
    <recommendedName>
        <fullName evidence="5">Ribosome quality control complex subunit 2</fullName>
    </recommendedName>
</protein>
<dbReference type="FunFam" id="2.30.310.10:FF:000003">
    <property type="entry name" value="Zinc knuckle domain containing protein"/>
    <property type="match status" value="1"/>
</dbReference>
<evidence type="ECO:0000256" key="4">
    <source>
        <dbReference type="ARBA" id="ARBA00023054"/>
    </source>
</evidence>
<evidence type="ECO:0000256" key="2">
    <source>
        <dbReference type="ARBA" id="ARBA00008318"/>
    </source>
</evidence>
<organism evidence="9 10">
    <name type="scientific">Pachysolen tannophilus NRRL Y-2460</name>
    <dbReference type="NCBI Taxonomy" id="669874"/>
    <lineage>
        <taxon>Eukaryota</taxon>
        <taxon>Fungi</taxon>
        <taxon>Dikarya</taxon>
        <taxon>Ascomycota</taxon>
        <taxon>Saccharomycotina</taxon>
        <taxon>Pichiomycetes</taxon>
        <taxon>Pachysolenaceae</taxon>
        <taxon>Pachysolen</taxon>
    </lineage>
</organism>
<dbReference type="Pfam" id="PF05670">
    <property type="entry name" value="NFACT-R_1"/>
    <property type="match status" value="1"/>
</dbReference>